<evidence type="ECO:0000256" key="1">
    <source>
        <dbReference type="SAM" id="MobiDB-lite"/>
    </source>
</evidence>
<dbReference type="Proteomes" id="UP000613011">
    <property type="component" value="Unassembled WGS sequence"/>
</dbReference>
<comment type="caution">
    <text evidence="2">The sequence shown here is derived from an EMBL/GenBank/DDBJ whole genome shotgun (WGS) entry which is preliminary data.</text>
</comment>
<evidence type="ECO:0000313" key="3">
    <source>
        <dbReference type="Proteomes" id="UP000613011"/>
    </source>
</evidence>
<name>A0A936ZXK0_9BURK</name>
<dbReference type="AlphaFoldDB" id="A0A936ZXK0"/>
<dbReference type="RefSeq" id="WP_201686068.1">
    <property type="nucleotide sequence ID" value="NZ_JAEQNA010000010.1"/>
</dbReference>
<feature type="region of interest" description="Disordered" evidence="1">
    <location>
        <begin position="45"/>
        <end position="69"/>
    </location>
</feature>
<accession>A0A936ZXK0</accession>
<sequence>MDLLSGLSRGAPDSGGAAAKNEQPPAGQLNGRTVRVAHGQLDRALPAARQHGEAAVDAGGEPSPRITERTVKLPTPGWMQEWRDERETRRITRGMPEPLRREVVQVRQFTTELRQVAKQLTATPAVRNWGRGRPESSTARAARIDELAARHAMALQEKHGGAVDVPALRRLLCQAWRDPTVLAFLDDKPLALMQQQQWLPGVPLEQASHAQRLNAVVKASVQASSFADVAFAVQRTPGTRLEVDAEGRFVAMSPLVLDQGVREVGAREVDAIEANTARLESLYELSFTRSRMPVLALKKDWDQQVSAGEREANRAANRPVAQAFLRWAEESRWSPNLLAQCQFMLHEQYLHQPPEVFANILIRMDPRTDSSLPWHDAAAVMTKAFKRRAPAGADQGRTVDAAMKLWYRDQHGKAQARLQAVRAQVADDVHAASGGQDPQGSEATQSRHHVALAPALKQVITELDGEIPGLTGSSSADEVDAAVQRFTPYVEQALSLGAEKAAPVIEPFIPEQAQAQEEGLDATPGLLPVVEDAVDRTVGLQKSLHNLCGKDLRGEEAYLLQNEQGEGLKGLLAHPLKSAQDADEFIAKELAALTASMRFDGPTTRREGQARSMAIRRIRDGLDADRLKGAFSSGGFSGAQKTQIDGSLGKLRLALTRAERRAWVGQPAPAANAGLDPAQASQARPWLNGHIQSLRHAAQDIANAAQTAARLPADASIRRDAQLDTLAARKSAEIQSAYGLGDADAQQLSRALSKAARSPELFDQLGDEPLRAVLVHQEEQDRPIREVPAGVYLNAIVQDLLRKSLS</sequence>
<feature type="region of interest" description="Disordered" evidence="1">
    <location>
        <begin position="1"/>
        <end position="30"/>
    </location>
</feature>
<reference evidence="2" key="1">
    <citation type="submission" date="2021-01" db="EMBL/GenBank/DDBJ databases">
        <title>Ramlibacter sp. strain AW1 16S ribosomal RNA gene Genome sequencing and assembly.</title>
        <authorList>
            <person name="Kang M."/>
        </authorList>
    </citation>
    <scope>NUCLEOTIDE SEQUENCE</scope>
    <source>
        <strain evidence="2">AW1</strain>
    </source>
</reference>
<feature type="region of interest" description="Disordered" evidence="1">
    <location>
        <begin position="428"/>
        <end position="447"/>
    </location>
</feature>
<keyword evidence="3" id="KW-1185">Reference proteome</keyword>
<gene>
    <name evidence="2" type="ORF">JI739_21570</name>
</gene>
<evidence type="ECO:0000313" key="2">
    <source>
        <dbReference type="EMBL" id="MBL0422940.1"/>
    </source>
</evidence>
<organism evidence="2 3">
    <name type="scientific">Ramlibacter aurantiacus</name>
    <dbReference type="NCBI Taxonomy" id="2801330"/>
    <lineage>
        <taxon>Bacteria</taxon>
        <taxon>Pseudomonadati</taxon>
        <taxon>Pseudomonadota</taxon>
        <taxon>Betaproteobacteria</taxon>
        <taxon>Burkholderiales</taxon>
        <taxon>Comamonadaceae</taxon>
        <taxon>Ramlibacter</taxon>
    </lineage>
</organism>
<proteinExistence type="predicted"/>
<dbReference type="EMBL" id="JAEQNA010000010">
    <property type="protein sequence ID" value="MBL0422940.1"/>
    <property type="molecule type" value="Genomic_DNA"/>
</dbReference>
<protein>
    <submittedName>
        <fullName evidence="2">Uncharacterized protein</fullName>
    </submittedName>
</protein>